<dbReference type="VEuPathDB" id="VectorBase:GAUT018525"/>
<reference evidence="2" key="1">
    <citation type="submission" date="2020-05" db="UniProtKB">
        <authorList>
            <consortium name="EnsemblMetazoa"/>
        </authorList>
    </citation>
    <scope>IDENTIFICATION</scope>
    <source>
        <strain evidence="2">TTRI</strain>
    </source>
</reference>
<organism evidence="2 3">
    <name type="scientific">Glossina austeni</name>
    <name type="common">Savannah tsetse fly</name>
    <dbReference type="NCBI Taxonomy" id="7395"/>
    <lineage>
        <taxon>Eukaryota</taxon>
        <taxon>Metazoa</taxon>
        <taxon>Ecdysozoa</taxon>
        <taxon>Arthropoda</taxon>
        <taxon>Hexapoda</taxon>
        <taxon>Insecta</taxon>
        <taxon>Pterygota</taxon>
        <taxon>Neoptera</taxon>
        <taxon>Endopterygota</taxon>
        <taxon>Diptera</taxon>
        <taxon>Brachycera</taxon>
        <taxon>Muscomorpha</taxon>
        <taxon>Hippoboscoidea</taxon>
        <taxon>Glossinidae</taxon>
        <taxon>Glossina</taxon>
    </lineage>
</organism>
<evidence type="ECO:0000256" key="1">
    <source>
        <dbReference type="SAM" id="MobiDB-lite"/>
    </source>
</evidence>
<feature type="compositionally biased region" description="Polar residues" evidence="1">
    <location>
        <begin position="1"/>
        <end position="26"/>
    </location>
</feature>
<feature type="region of interest" description="Disordered" evidence="1">
    <location>
        <begin position="684"/>
        <end position="707"/>
    </location>
</feature>
<evidence type="ECO:0000313" key="2">
    <source>
        <dbReference type="EnsemblMetazoa" id="GAUT018525-PA"/>
    </source>
</evidence>
<dbReference type="Proteomes" id="UP000078200">
    <property type="component" value="Unassembled WGS sequence"/>
</dbReference>
<sequence length="707" mass="78018">MGNFPNTNDESISLTKPNKTSRNTKTALKRRWRRLERGNGETKGDLNEALTCQHAKVNGHIRFVNQEEGLQYNDKANEEKDPAIPSSLRRKQDLNSFSTGKAYEPPAKRSLLNMNSVSNSSIAHHQPPITSTSCVNNGVDRDNDIATAPLVSYQCNNLNDFQSTKESSRNVALSKADLRKSIINSESNSISVKKDESSVRNSHLKRKLLSNVKAAHSKPGTSTTVNTLTVNVDENINQTTKRNCVPDVDRKGLRGLSERSMATKGSKESELVDANRQTVAYSGGRKAGRLYQERKTGLFSTTPAGASRQSKPIPCFANQPNFPLRLEKNDPVFAHISQSGNISPQPATALICRQFNANCTSTDRRIVSFSNGQPVYGGTGDYNKNQSSADNSIKRASLTLIRPNLSLSNVPTCLDRHLIISNATKRILSSLNGTNTLLIEAMKIANNLRVHAFQPWAGFNKNKSNASDVLRLSRVRTPYSRRTVQRKRSENIRQTTEHDTDATTILPIESPYTLPANDELYRHTNKIRNKITHFGYTVSASDLTDEASTPPINLPKIAFPVMEALLQFDKELTTPPVSSGIPALSKQRESTIKCKLTQDDQSSNTLTISTVRTESILAAGASTFDAQNMKLKYMECSKVSSLTHCDQDGNHCKRESVSAALSNNKETLISPEAIALENSSNSFGSEFKNQSNNKPEFADMQKTLSNI</sequence>
<feature type="region of interest" description="Disordered" evidence="1">
    <location>
        <begin position="1"/>
        <end position="27"/>
    </location>
</feature>
<feature type="compositionally biased region" description="Polar residues" evidence="1">
    <location>
        <begin position="684"/>
        <end position="694"/>
    </location>
</feature>
<dbReference type="STRING" id="7395.A0A1A9UWZ5"/>
<evidence type="ECO:0000313" key="3">
    <source>
        <dbReference type="Proteomes" id="UP000078200"/>
    </source>
</evidence>
<name>A0A1A9UWZ5_GLOAU</name>
<dbReference type="AlphaFoldDB" id="A0A1A9UWZ5"/>
<proteinExistence type="predicted"/>
<feature type="region of interest" description="Disordered" evidence="1">
    <location>
        <begin position="72"/>
        <end position="107"/>
    </location>
</feature>
<protein>
    <submittedName>
        <fullName evidence="2">Uncharacterized protein</fullName>
    </submittedName>
</protein>
<dbReference type="EnsemblMetazoa" id="GAUT018525-RA">
    <property type="protein sequence ID" value="GAUT018525-PA"/>
    <property type="gene ID" value="GAUT018525"/>
</dbReference>
<keyword evidence="3" id="KW-1185">Reference proteome</keyword>
<accession>A0A1A9UWZ5</accession>